<dbReference type="Proteomes" id="UP000019103">
    <property type="component" value="Unassembled WGS sequence"/>
</dbReference>
<dbReference type="InterPro" id="IPR029211">
    <property type="entry name" value="PfEMP1_ATS"/>
</dbReference>
<reference evidence="7 8" key="1">
    <citation type="submission" date="2013-02" db="EMBL/GenBank/DDBJ databases">
        <title>The Genome Annotation of Plasmodium falciparum Palo Alto/Uganda.</title>
        <authorList>
            <consortium name="The Broad Institute Genome Sequencing Platform"/>
            <consortium name="The Broad Institute Genome Sequencing Center for Infectious Disease"/>
            <person name="Neafsey D."/>
            <person name="Hoffman S."/>
            <person name="Volkman S."/>
            <person name="Rosenthal P."/>
            <person name="Walker B."/>
            <person name="Young S.K."/>
            <person name="Zeng Q."/>
            <person name="Gargeya S."/>
            <person name="Fitzgerald M."/>
            <person name="Haas B."/>
            <person name="Abouelleil A."/>
            <person name="Allen A.W."/>
            <person name="Alvarado L."/>
            <person name="Arachchi H.M."/>
            <person name="Berlin A.M."/>
            <person name="Chapman S.B."/>
            <person name="Gainer-Dewar J."/>
            <person name="Goldberg J."/>
            <person name="Griggs A."/>
            <person name="Gujja S."/>
            <person name="Hansen M."/>
            <person name="Howarth C."/>
            <person name="Imamovic A."/>
            <person name="Ireland A."/>
            <person name="Larimer J."/>
            <person name="McCowan C."/>
            <person name="Murphy C."/>
            <person name="Pearson M."/>
            <person name="Poon T.W."/>
            <person name="Priest M."/>
            <person name="Roberts A."/>
            <person name="Saif S."/>
            <person name="Shea T."/>
            <person name="Sisk P."/>
            <person name="Sykes S."/>
            <person name="Wortman J."/>
            <person name="Nusbaum C."/>
            <person name="Birren B."/>
        </authorList>
    </citation>
    <scope>NUCLEOTIDE SEQUENCE [LARGE SCALE GENOMIC DNA]</scope>
    <source>
        <strain evidence="7 8">Palo Alto/Uganda</strain>
    </source>
</reference>
<feature type="region of interest" description="Disordered" evidence="1">
    <location>
        <begin position="1526"/>
        <end position="1550"/>
    </location>
</feature>
<feature type="domain" description="Duffy-antigen binding" evidence="3">
    <location>
        <begin position="1249"/>
        <end position="1424"/>
    </location>
</feature>
<feature type="domain" description="Duffy-binding-like" evidence="2">
    <location>
        <begin position="562"/>
        <end position="703"/>
    </location>
</feature>
<organism evidence="7 8">
    <name type="scientific">Plasmodium falciparum (isolate Palo Alto / Uganda)</name>
    <dbReference type="NCBI Taxonomy" id="57270"/>
    <lineage>
        <taxon>Eukaryota</taxon>
        <taxon>Sar</taxon>
        <taxon>Alveolata</taxon>
        <taxon>Apicomplexa</taxon>
        <taxon>Aconoidasida</taxon>
        <taxon>Haemosporida</taxon>
        <taxon>Plasmodiidae</taxon>
        <taxon>Plasmodium</taxon>
        <taxon>Plasmodium (Laverania)</taxon>
    </lineage>
</organism>
<feature type="domain" description="Duffy-antigen binding" evidence="3">
    <location>
        <begin position="850"/>
        <end position="1019"/>
    </location>
</feature>
<dbReference type="Pfam" id="PF18562">
    <property type="entry name" value="CIDR1_gamma"/>
    <property type="match status" value="1"/>
</dbReference>
<feature type="domain" description="Duffy-antigen binding" evidence="3">
    <location>
        <begin position="120"/>
        <end position="301"/>
    </location>
</feature>
<evidence type="ECO:0000256" key="1">
    <source>
        <dbReference type="SAM" id="MobiDB-lite"/>
    </source>
</evidence>
<dbReference type="InterPro" id="IPR008602">
    <property type="entry name" value="Duffy-antigen-binding"/>
</dbReference>
<dbReference type="Pfam" id="PF15445">
    <property type="entry name" value="ATS"/>
    <property type="match status" value="1"/>
</dbReference>
<feature type="domain" description="Duffy-antigen binding" evidence="3">
    <location>
        <begin position="1662"/>
        <end position="1847"/>
    </location>
</feature>
<dbReference type="FunFam" id="1.20.58.830:FF:000017">
    <property type="entry name" value="Erythrocyte membrane protein 1, PfEMP1"/>
    <property type="match status" value="1"/>
</dbReference>
<feature type="compositionally biased region" description="Polar residues" evidence="1">
    <location>
        <begin position="1526"/>
        <end position="1543"/>
    </location>
</feature>
<dbReference type="SUPFAM" id="SSF140924">
    <property type="entry name" value="Duffy binding domain-like"/>
    <property type="match status" value="6"/>
</dbReference>
<dbReference type="FunFam" id="1.10.1900.40:FF:000001">
    <property type="entry name" value="Erythrocyte membrane protein 1"/>
    <property type="match status" value="1"/>
</dbReference>
<dbReference type="Gene3D" id="1.20.1310.20">
    <property type="entry name" value="Duffy-antigen binding domain"/>
    <property type="match status" value="5"/>
</dbReference>
<evidence type="ECO:0000259" key="5">
    <source>
        <dbReference type="Pfam" id="PF18562"/>
    </source>
</evidence>
<dbReference type="EMBL" id="KI927394">
    <property type="protein sequence ID" value="ETW52318.1"/>
    <property type="molecule type" value="Genomic_DNA"/>
</dbReference>
<feature type="compositionally biased region" description="Pro residues" evidence="1">
    <location>
        <begin position="732"/>
        <end position="743"/>
    </location>
</feature>
<evidence type="ECO:0000313" key="7">
    <source>
        <dbReference type="EMBL" id="ETW52318.1"/>
    </source>
</evidence>
<feature type="region of interest" description="Disordered" evidence="1">
    <location>
        <begin position="714"/>
        <end position="750"/>
    </location>
</feature>
<feature type="domain" description="Duffy-binding-like" evidence="6">
    <location>
        <begin position="1851"/>
        <end position="1990"/>
    </location>
</feature>
<dbReference type="Gene3D" id="1.20.58.1930">
    <property type="match status" value="1"/>
</dbReference>
<evidence type="ECO:0008006" key="9">
    <source>
        <dbReference type="Google" id="ProtNLM"/>
    </source>
</evidence>
<dbReference type="InterPro" id="IPR042202">
    <property type="entry name" value="Duffy-ag-bd_sf"/>
</dbReference>
<feature type="domain" description="Cysteine-rich interdomain region 1 gamma" evidence="5">
    <location>
        <begin position="495"/>
        <end position="546"/>
    </location>
</feature>
<feature type="compositionally biased region" description="Acidic residues" evidence="1">
    <location>
        <begin position="720"/>
        <end position="731"/>
    </location>
</feature>
<dbReference type="InterPro" id="IPR054595">
    <property type="entry name" value="DBL_C"/>
</dbReference>
<evidence type="ECO:0000259" key="6">
    <source>
        <dbReference type="Pfam" id="PF22672"/>
    </source>
</evidence>
<gene>
    <name evidence="7" type="ORF">PFUGPA_05931</name>
</gene>
<sequence length="2770" mass="320749">MAPKIKRTSYYELTARDFLENIGREIKSKRKNYSIHSDKLKGNISSARFSDGLFRWWRTVNKGPPDSCSVDHRFHTNINDSTKDGRDPCDGRKKERFGEDEGFECGSRIRDYNKKDSGTACVPPRRRHICDKNLEFLNNENTENTDDLLGNVLVTAKYEGDCIVDHLPDNEKSNMCTIFARTFADIGDIVRGRDMFKPNDADKVEKGLQVVFKKIYEGLKNKGANVHYKEDKDENYYKLRNDWWNVNRDQVWRALTCVAGEGNTYFIQLDDSKRLFWDRKCGHSNEGAPPTNLDYVPQYLRWFEEWAEEFCRINKIKIDKVKKECRDEQNKKYCSGDGHDCTQTNLSHNQIFVDLDCPRCQDQCIKYNEWIVKKLEEFYKQNLKYSMEIQKWKKTKNNYYDKEFYENLDKKSYSTIDKFLNLLNNGKHCHDNKDEKNKIDFNKPIKTFSISEYCKTCPLYGVTCTNRGICIHNSNNKNKGENDLNKINIKDKSPTTFDVDMIYLRRQYMKNELKSFVESTCLFKGMRNQEWTCQILKNLDVCKLNNFNKVIDIDKHITFKVLLERWLKDFLEGYKKSKRKINPCTKDKNSCIKLCINKCTCVEEWLNKKEKEWGQIKKHFNKQFHGEGYDIAFKVKSYFEDNESDVRKSIDNFHVLKNKEEYEICNVDDNCRSQNNKKKKDIVTILLKELKDKIVSCKNQHKATKGKECCDKLPKIADGDTSDDEEQEDEAPAPPKPKPPSTPNPCVRKDQSGTHIVSVEDVAEWMQGVTHDRVKDVDGLKADASKGTYSRMGSPSAFNDICNIEIKHSNAVHRSGYNYKGPCTGKNQERFKIGTDWKDANFVSTIHKDFYLPPRREHMCTSNLEKLDVQRVIGYSNVNDSFLGDVLVAAKFEGENIKERLKKYPADQTICRSMRYSFADIGDIIRGKDLWDKDNGAKDMEKHLVSIFKKIKEKHYGIKDNPKYEKGGEPFTKLRSDWWSANRDQIWKAMQCQTLGPRVINTCDKEPTPIDDYIPQRLRWMTEWAEWFCKAQNKYYGDLVGACRKCQEKKTECTQGTSQCDTCKEKCTKYNDFIKKWQPQWKQMEQKYKDLYGKAKIAANGDETVVPNGHTTDKDQQVVNFLKLLIPRSDKSGSKSGNTPYSTAGGYIHETADVNNCNTQKVFCNTTSKDNYAFQLTPKGYEQECMCEKRPKAPQKKPEVPKVKPPTSACDIVKNLLDGKGETSSIYGCNIKSDVNWECEKNIDPKYTGACMPPRRQKLCVSSLTKQRNIKEKEDIRTEFIKSAAIETHFAWYKYKKDNDKAERELNSGIIPEGFIRQMYYTFGDYRDIFFGTDISKHSHISRVSSSVKDILKKESKERKNPEEWWNEHGKEIWKAMLCALPGTGNLQNNPDYNNPPEDVAKKPQFLRWFTEWGEDFCRTRGVKIKELEKGCAGYECDVTDETKKEACKKACEKYQTWLKDWKTQYEKQSQKFTRDKGKPEYEVDPDVASSQNAYKYLSKKLKSICQNGSTTEKCDYNCMENASRQPQTSASSDQQENSSTQKDLPEAFDCPPKEIGDRCNCPKLPEPKYCVDKTAHDIRKENGKNFDINLKGNVNTYNDNCKNAKREDYANQNGETCKFKEVSWSSIGIINNENESTGRDRFKIGEVWECNKETTDGKNKVCVPPRRKDMCLKKLQDIRVDDISDSSTLLKEIQEVAKNEGNDIIRNLLPKYPCNEDVICKYMKYSFADLGDIVRGTDKYKDVIGSISSGNNSEQIEENLKTIFENIQKTDENFQKKYTNLELFRSAWWDANRKDIWKAMTCNAPDEAKIYITKEGGYISPLTWTKNHCGHNDDPPDYDYIPQPLRWISEWSESYCLAQKDFLETMKNCENCKKKNDNTDCEQTKYGACRDCKKKCEEYKKFVDKWKAQFETQNKAYKEIYKNATTSSGRHSNGIDEDIKKFVEKLEQNCQKNSVDTADKYLEGGSVCRRFKFVKTDTHEKNYAFHNTPLSYKEHCECAKNFDPLDECPVDNNECKKYGIGSCPKKNFHKKLEEWTNYVLNNKSNKNKSAIVPPRRRQLCLQNLTRNLSRLNKEKSFKEGILISAASEAKMLTEQYRENPAKALQAIKYSFADIGNIIKGDDIIGNVISVQLNKLINGNKKINTSTLWWEANKEKIWNAMMCYYTGDEKTATSCPSHDNIDKEDQFLRWFQEWGENFCATRKELYEKLNNECKSVECNASNGNVNELKCTKACEEYKSYVLKKKTEYEIQKDKYDKEFNKTLNNKNALEFLNVQCISEYFSDSKNWESPYDTFDDDTLKGTCDCKKHEPKTPAIKPSKPASPEDKKLVPDSPLIPIQPQPSNNTSDILATTIPFGIALALGSIAFLFLKKKPKSPVDLLRVLDVHKGDYGTPTPKSSNRYIPYASDRHKGKTYIYMEGDSSGDEKYAFMSDTTDVTSSESEYEEMDINDIYVPGSPKYKTLIEVVLEPSKSNGNTPSKGDDTPRAMTPLTDEEWSELKHDFISQYVQRESMGVPQYDVLTDLPMNIVGNVLDDGINEKPFITSIHDRDLYTGEEISYNIHMSTNSMDDPKYVSNNVYSGIDLINDTLSGNQHIDIYDEVLKRKENELFGTNYKKNTSNNSVAKLTNSDPIMNQLDLLHKWLDRHRDMCNTWNTKEELLDKLNEEWNKDNDGGDIPNDNRSLNTDVSIQIDMDDGKPKKEFSNMDTILDDMEDDIYYDVNDDENPSVDDIPMDHNRVEVPKKVHVEMKILNNTSNGSLEPEFPISDVWNI</sequence>
<evidence type="ECO:0000259" key="2">
    <source>
        <dbReference type="Pfam" id="PF03011"/>
    </source>
</evidence>
<reference evidence="7 8" key="2">
    <citation type="submission" date="2013-02" db="EMBL/GenBank/DDBJ databases">
        <title>The Genome Sequence of Plasmodium falciparum Palo Alto/Uganda.</title>
        <authorList>
            <consortium name="The Broad Institute Genome Sequencing Platform"/>
            <consortium name="The Broad Institute Genome Sequencing Center for Infectious Disease"/>
            <person name="Neafsey D."/>
            <person name="Cheeseman I."/>
            <person name="Volkman S."/>
            <person name="Adams J."/>
            <person name="Walker B."/>
            <person name="Young S.K."/>
            <person name="Zeng Q."/>
            <person name="Gargeya S."/>
            <person name="Fitzgerald M."/>
            <person name="Haas B."/>
            <person name="Abouelleil A."/>
            <person name="Alvarado L."/>
            <person name="Arachchi H.M."/>
            <person name="Berlin A.M."/>
            <person name="Chapman S.B."/>
            <person name="Dewar J."/>
            <person name="Goldberg J."/>
            <person name="Griggs A."/>
            <person name="Gujja S."/>
            <person name="Hansen M."/>
            <person name="Howarth C."/>
            <person name="Imamovic A."/>
            <person name="Larimer J."/>
            <person name="McCowan C."/>
            <person name="Murphy C."/>
            <person name="Neiman D."/>
            <person name="Pearson M."/>
            <person name="Priest M."/>
            <person name="Roberts A."/>
            <person name="Saif S."/>
            <person name="Shea T."/>
            <person name="Sisk P."/>
            <person name="Sykes S."/>
            <person name="Wortman J."/>
            <person name="Nusbaum C."/>
            <person name="Birren B."/>
        </authorList>
    </citation>
    <scope>NUCLEOTIDE SEQUENCE [LARGE SCALE GENOMIC DNA]</scope>
    <source>
        <strain evidence="7 8">Palo Alto/Uganda</strain>
    </source>
</reference>
<dbReference type="Gene3D" id="1.20.58.830">
    <property type="match status" value="5"/>
</dbReference>
<dbReference type="Pfam" id="PF22672">
    <property type="entry name" value="DBL_C"/>
    <property type="match status" value="2"/>
</dbReference>
<proteinExistence type="predicted"/>
<dbReference type="InterPro" id="IPR044932">
    <property type="entry name" value="PfEMP1_ATS_sf"/>
</dbReference>
<dbReference type="InterPro" id="IPR018247">
    <property type="entry name" value="EF_Hand_1_Ca_BS"/>
</dbReference>
<dbReference type="FunFam" id="1.20.58.830:FF:000021">
    <property type="entry name" value="Erythrocyte membrane protein 1, PfEMP1"/>
    <property type="match status" value="1"/>
</dbReference>
<accession>W4IQR8</accession>
<dbReference type="OMA" id="SAFNDIC"/>
<dbReference type="FunFam" id="1.20.1310.20:FF:000015">
    <property type="entry name" value="Erythrocyte membrane protein 1, PfEMP1"/>
    <property type="match status" value="1"/>
</dbReference>
<feature type="domain" description="Duffy-binding-like" evidence="6">
    <location>
        <begin position="305"/>
        <end position="451"/>
    </location>
</feature>
<feature type="region of interest" description="Disordered" evidence="1">
    <location>
        <begin position="2310"/>
        <end position="2342"/>
    </location>
</feature>
<dbReference type="Pfam" id="PF05424">
    <property type="entry name" value="Duffy_binding"/>
    <property type="match status" value="5"/>
</dbReference>
<dbReference type="GO" id="GO:0016020">
    <property type="term" value="C:membrane"/>
    <property type="evidence" value="ECO:0007669"/>
    <property type="project" value="InterPro"/>
</dbReference>
<dbReference type="GO" id="GO:0046789">
    <property type="term" value="F:host cell surface receptor binding"/>
    <property type="evidence" value="ECO:0007669"/>
    <property type="project" value="InterPro"/>
</dbReference>
<dbReference type="FunFam" id="1.20.58.830:FF:000029">
    <property type="entry name" value="Erythrocyte membrane protein 1, PfEMP1"/>
    <property type="match status" value="1"/>
</dbReference>
<dbReference type="PROSITE" id="PS00018">
    <property type="entry name" value="EF_HAND_1"/>
    <property type="match status" value="1"/>
</dbReference>
<dbReference type="Gene3D" id="1.10.1900.40">
    <property type="entry name" value="Acidic terminal segments, variant surface antigen of PfEMP1"/>
    <property type="match status" value="2"/>
</dbReference>
<evidence type="ECO:0000313" key="8">
    <source>
        <dbReference type="Proteomes" id="UP000019103"/>
    </source>
</evidence>
<protein>
    <recommendedName>
        <fullName evidence="9">Erythrocyte membrane protein 1</fullName>
    </recommendedName>
</protein>
<dbReference type="Pfam" id="PF03011">
    <property type="entry name" value="PFEMP"/>
    <property type="match status" value="1"/>
</dbReference>
<dbReference type="InterPro" id="IPR004258">
    <property type="entry name" value="DBL"/>
</dbReference>
<feature type="domain" description="Duffy-antigen binding" evidence="3">
    <location>
        <begin position="2051"/>
        <end position="2198"/>
    </location>
</feature>
<evidence type="ECO:0000259" key="4">
    <source>
        <dbReference type="Pfam" id="PF15445"/>
    </source>
</evidence>
<evidence type="ECO:0000259" key="3">
    <source>
        <dbReference type="Pfam" id="PF05424"/>
    </source>
</evidence>
<feature type="domain" description="Plasmodium falciparum erythrocyte membrane protein 1 acidic terminal segment" evidence="4">
    <location>
        <begin position="2352"/>
        <end position="2770"/>
    </location>
</feature>
<dbReference type="OrthoDB" id="379071at2759"/>
<name>W4IQR8_PLAFP</name>
<dbReference type="InterPro" id="IPR041480">
    <property type="entry name" value="CIDR1_gamma"/>
</dbReference>